<evidence type="ECO:0008006" key="4">
    <source>
        <dbReference type="Google" id="ProtNLM"/>
    </source>
</evidence>
<dbReference type="EMBL" id="SGXD01000003">
    <property type="protein sequence ID" value="RZS86818.1"/>
    <property type="molecule type" value="Genomic_DNA"/>
</dbReference>
<feature type="region of interest" description="Disordered" evidence="1">
    <location>
        <begin position="1"/>
        <end position="66"/>
    </location>
</feature>
<comment type="caution">
    <text evidence="2">The sequence shown here is derived from an EMBL/GenBank/DDBJ whole genome shotgun (WGS) entry which is preliminary data.</text>
</comment>
<evidence type="ECO:0000256" key="1">
    <source>
        <dbReference type="SAM" id="MobiDB-lite"/>
    </source>
</evidence>
<proteinExistence type="predicted"/>
<sequence>MSDEPEDQSTEAAPAPEDVRKKFQEALARKNAHHGSHGTGGAPGGQSHVGPSAGGKTQRQFRRKSG</sequence>
<dbReference type="OrthoDB" id="4319558at2"/>
<protein>
    <recommendedName>
        <fullName evidence="4">DUF5302 domain-containing protein</fullName>
    </recommendedName>
</protein>
<dbReference type="InterPro" id="IPR035172">
    <property type="entry name" value="DUF5302"/>
</dbReference>
<evidence type="ECO:0000313" key="3">
    <source>
        <dbReference type="Proteomes" id="UP000293638"/>
    </source>
</evidence>
<dbReference type="RefSeq" id="WP_130493037.1">
    <property type="nucleotide sequence ID" value="NZ_SGXD01000003.1"/>
</dbReference>
<dbReference type="Pfam" id="PF17227">
    <property type="entry name" value="DUF5302"/>
    <property type="match status" value="1"/>
</dbReference>
<feature type="compositionally biased region" description="Basic and acidic residues" evidence="1">
    <location>
        <begin position="17"/>
        <end position="28"/>
    </location>
</feature>
<keyword evidence="3" id="KW-1185">Reference proteome</keyword>
<name>A0A4Q7NP73_9ACTN</name>
<accession>A0A4Q7NP73</accession>
<dbReference type="AlphaFoldDB" id="A0A4Q7NP73"/>
<organism evidence="2 3">
    <name type="scientific">Motilibacter rhizosphaerae</name>
    <dbReference type="NCBI Taxonomy" id="598652"/>
    <lineage>
        <taxon>Bacteria</taxon>
        <taxon>Bacillati</taxon>
        <taxon>Actinomycetota</taxon>
        <taxon>Actinomycetes</taxon>
        <taxon>Motilibacterales</taxon>
        <taxon>Motilibacteraceae</taxon>
        <taxon>Motilibacter</taxon>
    </lineage>
</organism>
<reference evidence="2 3" key="1">
    <citation type="submission" date="2019-02" db="EMBL/GenBank/DDBJ databases">
        <title>Genomic Encyclopedia of Type Strains, Phase IV (KMG-IV): sequencing the most valuable type-strain genomes for metagenomic binning, comparative biology and taxonomic classification.</title>
        <authorList>
            <person name="Goeker M."/>
        </authorList>
    </citation>
    <scope>NUCLEOTIDE SEQUENCE [LARGE SCALE GENOMIC DNA]</scope>
    <source>
        <strain evidence="2 3">DSM 45622</strain>
    </source>
</reference>
<evidence type="ECO:0000313" key="2">
    <source>
        <dbReference type="EMBL" id="RZS86818.1"/>
    </source>
</evidence>
<gene>
    <name evidence="2" type="ORF">EV189_2234</name>
</gene>
<dbReference type="Proteomes" id="UP000293638">
    <property type="component" value="Unassembled WGS sequence"/>
</dbReference>